<evidence type="ECO:0000313" key="13">
    <source>
        <dbReference type="Proteomes" id="UP000683360"/>
    </source>
</evidence>
<keyword evidence="6" id="KW-1133">Transmembrane helix</keyword>
<evidence type="ECO:0000256" key="5">
    <source>
        <dbReference type="ARBA" id="ARBA00022692"/>
    </source>
</evidence>
<dbReference type="InterPro" id="IPR005334">
    <property type="entry name" value="Tctex-1-like"/>
</dbReference>
<dbReference type="Pfam" id="PF03645">
    <property type="entry name" value="Tctex-1"/>
    <property type="match status" value="1"/>
</dbReference>
<feature type="compositionally biased region" description="Basic and acidic residues" evidence="11">
    <location>
        <begin position="16"/>
        <end position="42"/>
    </location>
</feature>
<comment type="similarity">
    <text evidence="3 10">Belongs to the sulfotransferase 2 family.</text>
</comment>
<evidence type="ECO:0000256" key="11">
    <source>
        <dbReference type="SAM" id="MobiDB-lite"/>
    </source>
</evidence>
<keyword evidence="9 10" id="KW-0325">Glycoprotein</keyword>
<dbReference type="Gene3D" id="3.30.1140.40">
    <property type="entry name" value="Tctex-1"/>
    <property type="match status" value="1"/>
</dbReference>
<keyword evidence="10" id="KW-0735">Signal-anchor</keyword>
<evidence type="ECO:0000256" key="10">
    <source>
        <dbReference type="RuleBase" id="RU364020"/>
    </source>
</evidence>
<protein>
    <recommendedName>
        <fullName evidence="10">Carbohydrate sulfotransferase</fullName>
        <ecNumber evidence="10">2.8.2.-</ecNumber>
    </recommendedName>
</protein>
<keyword evidence="7 10" id="KW-0333">Golgi apparatus</keyword>
<dbReference type="CDD" id="cd21451">
    <property type="entry name" value="DLC-like_TCTEX1D"/>
    <property type="match status" value="1"/>
</dbReference>
<keyword evidence="5" id="KW-0812">Transmembrane</keyword>
<dbReference type="AlphaFoldDB" id="A0A8S3SC74"/>
<evidence type="ECO:0000313" key="12">
    <source>
        <dbReference type="EMBL" id="CAG2215620.1"/>
    </source>
</evidence>
<evidence type="ECO:0000256" key="4">
    <source>
        <dbReference type="ARBA" id="ARBA00022679"/>
    </source>
</evidence>
<keyword evidence="13" id="KW-1185">Reference proteome</keyword>
<dbReference type="PANTHER" id="PTHR12137">
    <property type="entry name" value="CARBOHYDRATE SULFOTRANSFERASE"/>
    <property type="match status" value="1"/>
</dbReference>
<gene>
    <name evidence="12" type="ORF">MEDL_29389</name>
</gene>
<evidence type="ECO:0000256" key="1">
    <source>
        <dbReference type="ARBA" id="ARBA00004323"/>
    </source>
</evidence>
<evidence type="ECO:0000256" key="2">
    <source>
        <dbReference type="ARBA" id="ARBA00005361"/>
    </source>
</evidence>
<dbReference type="InterPro" id="IPR005331">
    <property type="entry name" value="Sulfotransferase"/>
</dbReference>
<sequence>MALPVNKHDNDTFFKTEISHSSTDQDHGITKSKPSEFTKENESIQTKQHNHDLRQKTPEKFKPEIGLVHMRRTPTPSEGTRKPPLNEQPDGNFFKFMNMRKIAKQVRKVQINRQRRLDYTGNETIEHKVRKFKPEDIEPIIYGFLKDNLEFCTYDSEECKHLSMELSEELKDVVKAMKFPRYKFVTMVTIGQKNKQCVSIGSRSVWNQDMDTYARKPILLLPNGSNAATLLDENLDDEQYNSTLKERINHLKQFCKYHPNLYPNRKLVHQPLIDEILRVKYCWIEKVGSSFMTSFFRHFQNYTLARNTTLNRQSEYGRTDKDINQQQHKGDNYTRIMMVRDPFERLLSGYIDKFFLPSPIFWKKRGRYIIKQFRPNSSVKEQSCGHNVTFLEFIQYVVHVSTREKNMEEPHFTPMHTHCKPCLIHYDYVWKLETIMQDFKHTIKQLINRKELHIDGFDFRMDKEHLSSDVISRITFMFERRYDIEKCITFYEACLRTWRGFQMRGVIDKNDKFPLISLPEDFNVTVYKDLVMKSSNAIKSKSKVKGQKKEVFLESYSLLPVKLLEQLEGSVTKIDSEIFNYRKSLRILLQDYKRNNFSYFDFL</sequence>
<dbReference type="InterPro" id="IPR038586">
    <property type="entry name" value="Tctex-1-like_sf"/>
</dbReference>
<dbReference type="InterPro" id="IPR018011">
    <property type="entry name" value="Carb_sulfotrans_8-10"/>
</dbReference>
<comment type="subcellular location">
    <subcellularLocation>
        <location evidence="1 10">Golgi apparatus membrane</location>
        <topology evidence="1 10">Single-pass type II membrane protein</topology>
    </subcellularLocation>
</comment>
<comment type="caution">
    <text evidence="12">The sequence shown here is derived from an EMBL/GenBank/DDBJ whole genome shotgun (WGS) entry which is preliminary data.</text>
</comment>
<dbReference type="OrthoDB" id="2019940at2759"/>
<keyword evidence="8" id="KW-0472">Membrane</keyword>
<reference evidence="12" key="1">
    <citation type="submission" date="2021-03" db="EMBL/GenBank/DDBJ databases">
        <authorList>
            <person name="Bekaert M."/>
        </authorList>
    </citation>
    <scope>NUCLEOTIDE SEQUENCE</scope>
</reference>
<proteinExistence type="inferred from homology"/>
<feature type="region of interest" description="Disordered" evidence="11">
    <location>
        <begin position="72"/>
        <end position="91"/>
    </location>
</feature>
<dbReference type="EMBL" id="CAJPWZ010001449">
    <property type="protein sequence ID" value="CAG2215620.1"/>
    <property type="molecule type" value="Genomic_DNA"/>
</dbReference>
<organism evidence="12 13">
    <name type="scientific">Mytilus edulis</name>
    <name type="common">Blue mussel</name>
    <dbReference type="NCBI Taxonomy" id="6550"/>
    <lineage>
        <taxon>Eukaryota</taxon>
        <taxon>Metazoa</taxon>
        <taxon>Spiralia</taxon>
        <taxon>Lophotrochozoa</taxon>
        <taxon>Mollusca</taxon>
        <taxon>Bivalvia</taxon>
        <taxon>Autobranchia</taxon>
        <taxon>Pteriomorphia</taxon>
        <taxon>Mytilida</taxon>
        <taxon>Mytiloidea</taxon>
        <taxon>Mytilidae</taxon>
        <taxon>Mytilinae</taxon>
        <taxon>Mytilus</taxon>
    </lineage>
</organism>
<comment type="similarity">
    <text evidence="2">Belongs to the dynein light chain Tctex-type family.</text>
</comment>
<evidence type="ECO:0000256" key="9">
    <source>
        <dbReference type="ARBA" id="ARBA00023180"/>
    </source>
</evidence>
<accession>A0A8S3SC74</accession>
<dbReference type="GO" id="GO:0008146">
    <property type="term" value="F:sulfotransferase activity"/>
    <property type="evidence" value="ECO:0007669"/>
    <property type="project" value="InterPro"/>
</dbReference>
<dbReference type="GO" id="GO:0000139">
    <property type="term" value="C:Golgi membrane"/>
    <property type="evidence" value="ECO:0007669"/>
    <property type="project" value="UniProtKB-SubCell"/>
</dbReference>
<keyword evidence="10" id="KW-0119">Carbohydrate metabolism</keyword>
<feature type="region of interest" description="Disordered" evidence="11">
    <location>
        <begin position="16"/>
        <end position="53"/>
    </location>
</feature>
<name>A0A8S3SC74_MYTED</name>
<dbReference type="GO" id="GO:0016051">
    <property type="term" value="P:carbohydrate biosynthetic process"/>
    <property type="evidence" value="ECO:0007669"/>
    <property type="project" value="InterPro"/>
</dbReference>
<dbReference type="PANTHER" id="PTHR12137:SF54">
    <property type="entry name" value="CARBOHYDRATE SULFOTRANSFERASE"/>
    <property type="match status" value="1"/>
</dbReference>
<evidence type="ECO:0000256" key="7">
    <source>
        <dbReference type="ARBA" id="ARBA00023034"/>
    </source>
</evidence>
<dbReference type="Proteomes" id="UP000683360">
    <property type="component" value="Unassembled WGS sequence"/>
</dbReference>
<evidence type="ECO:0000256" key="3">
    <source>
        <dbReference type="ARBA" id="ARBA00006339"/>
    </source>
</evidence>
<evidence type="ECO:0000256" key="6">
    <source>
        <dbReference type="ARBA" id="ARBA00022989"/>
    </source>
</evidence>
<dbReference type="Pfam" id="PF03567">
    <property type="entry name" value="Sulfotransfer_2"/>
    <property type="match status" value="1"/>
</dbReference>
<keyword evidence="4 10" id="KW-0808">Transferase</keyword>
<evidence type="ECO:0000256" key="8">
    <source>
        <dbReference type="ARBA" id="ARBA00023136"/>
    </source>
</evidence>
<dbReference type="EC" id="2.8.2.-" evidence="10"/>